<protein>
    <submittedName>
        <fullName evidence="6">Amino acid transporter</fullName>
    </submittedName>
</protein>
<feature type="transmembrane region" description="Helical" evidence="5">
    <location>
        <begin position="145"/>
        <end position="164"/>
    </location>
</feature>
<feature type="transmembrane region" description="Helical" evidence="5">
    <location>
        <begin position="12"/>
        <end position="34"/>
    </location>
</feature>
<dbReference type="InterPro" id="IPR050598">
    <property type="entry name" value="AminoAcid_Transporter"/>
</dbReference>
<keyword evidence="4 5" id="KW-0472">Membrane</keyword>
<evidence type="ECO:0000313" key="7">
    <source>
        <dbReference type="Proteomes" id="UP000605784"/>
    </source>
</evidence>
<evidence type="ECO:0000256" key="4">
    <source>
        <dbReference type="ARBA" id="ARBA00023136"/>
    </source>
</evidence>
<feature type="transmembrane region" description="Helical" evidence="5">
    <location>
        <begin position="261"/>
        <end position="285"/>
    </location>
</feature>
<evidence type="ECO:0000256" key="1">
    <source>
        <dbReference type="ARBA" id="ARBA00004141"/>
    </source>
</evidence>
<dbReference type="AlphaFoldDB" id="A0A830GGC6"/>
<dbReference type="Proteomes" id="UP000605784">
    <property type="component" value="Unassembled WGS sequence"/>
</dbReference>
<accession>A0A830GGC6</accession>
<evidence type="ECO:0000256" key="5">
    <source>
        <dbReference type="SAM" id="Phobius"/>
    </source>
</evidence>
<dbReference type="InterPro" id="IPR002293">
    <property type="entry name" value="AA/rel_permease1"/>
</dbReference>
<feature type="transmembrane region" description="Helical" evidence="5">
    <location>
        <begin position="341"/>
        <end position="360"/>
    </location>
</feature>
<organism evidence="6 7">
    <name type="scientific">Haloarcula pellucida</name>
    <dbReference type="NCBI Taxonomy" id="1427151"/>
    <lineage>
        <taxon>Archaea</taxon>
        <taxon>Methanobacteriati</taxon>
        <taxon>Methanobacteriota</taxon>
        <taxon>Stenosarchaea group</taxon>
        <taxon>Halobacteria</taxon>
        <taxon>Halobacteriales</taxon>
        <taxon>Haloarculaceae</taxon>
        <taxon>Haloarcula</taxon>
    </lineage>
</organism>
<feature type="transmembrane region" description="Helical" evidence="5">
    <location>
        <begin position="397"/>
        <end position="416"/>
    </location>
</feature>
<comment type="caution">
    <text evidence="6">The sequence shown here is derived from an EMBL/GenBank/DDBJ whole genome shotgun (WGS) entry which is preliminary data.</text>
</comment>
<evidence type="ECO:0000313" key="6">
    <source>
        <dbReference type="EMBL" id="GGN84750.1"/>
    </source>
</evidence>
<name>A0A830GGC6_9EURY</name>
<keyword evidence="3 5" id="KW-1133">Transmembrane helix</keyword>
<reference evidence="6" key="2">
    <citation type="submission" date="2020-09" db="EMBL/GenBank/DDBJ databases">
        <authorList>
            <person name="Sun Q."/>
            <person name="Ohkuma M."/>
        </authorList>
    </citation>
    <scope>NUCLEOTIDE SEQUENCE</scope>
    <source>
        <strain evidence="6">JCM 17820</strain>
    </source>
</reference>
<keyword evidence="7" id="KW-1185">Reference proteome</keyword>
<dbReference type="RefSeq" id="WP_188993478.1">
    <property type="nucleotide sequence ID" value="NZ_BMOU01000001.1"/>
</dbReference>
<dbReference type="PANTHER" id="PTHR11785">
    <property type="entry name" value="AMINO ACID TRANSPORTER"/>
    <property type="match status" value="1"/>
</dbReference>
<keyword evidence="2 5" id="KW-0812">Transmembrane</keyword>
<dbReference type="Pfam" id="PF13520">
    <property type="entry name" value="AA_permease_2"/>
    <property type="match status" value="1"/>
</dbReference>
<feature type="transmembrane region" description="Helical" evidence="5">
    <location>
        <begin position="40"/>
        <end position="58"/>
    </location>
</feature>
<proteinExistence type="predicted"/>
<dbReference type="GO" id="GO:0016020">
    <property type="term" value="C:membrane"/>
    <property type="evidence" value="ECO:0007669"/>
    <property type="project" value="UniProtKB-SubCell"/>
</dbReference>
<dbReference type="PANTHER" id="PTHR11785:SF512">
    <property type="entry name" value="SOBREMESA, ISOFORM B"/>
    <property type="match status" value="1"/>
</dbReference>
<evidence type="ECO:0000256" key="2">
    <source>
        <dbReference type="ARBA" id="ARBA00022692"/>
    </source>
</evidence>
<evidence type="ECO:0000256" key="3">
    <source>
        <dbReference type="ARBA" id="ARBA00022989"/>
    </source>
</evidence>
<feature type="transmembrane region" description="Helical" evidence="5">
    <location>
        <begin position="316"/>
        <end position="335"/>
    </location>
</feature>
<comment type="subcellular location">
    <subcellularLocation>
        <location evidence="1">Membrane</location>
        <topology evidence="1">Multi-pass membrane protein</topology>
    </subcellularLocation>
</comment>
<feature type="transmembrane region" description="Helical" evidence="5">
    <location>
        <begin position="176"/>
        <end position="196"/>
    </location>
</feature>
<reference evidence="6" key="1">
    <citation type="journal article" date="2014" name="Int. J. Syst. Evol. Microbiol.">
        <title>Complete genome sequence of Corynebacterium casei LMG S-19264T (=DSM 44701T), isolated from a smear-ripened cheese.</title>
        <authorList>
            <consortium name="US DOE Joint Genome Institute (JGI-PGF)"/>
            <person name="Walter F."/>
            <person name="Albersmeier A."/>
            <person name="Kalinowski J."/>
            <person name="Ruckert C."/>
        </authorList>
    </citation>
    <scope>NUCLEOTIDE SEQUENCE</scope>
    <source>
        <strain evidence="6">JCM 17820</strain>
    </source>
</reference>
<dbReference type="Gene3D" id="1.20.1740.10">
    <property type="entry name" value="Amino acid/polyamine transporter I"/>
    <property type="match status" value="1"/>
</dbReference>
<feature type="transmembrane region" description="Helical" evidence="5">
    <location>
        <begin position="119"/>
        <end position="138"/>
    </location>
</feature>
<dbReference type="GO" id="GO:0015179">
    <property type="term" value="F:L-amino acid transmembrane transporter activity"/>
    <property type="evidence" value="ECO:0007669"/>
    <property type="project" value="TreeGrafter"/>
</dbReference>
<feature type="transmembrane region" description="Helical" evidence="5">
    <location>
        <begin position="217"/>
        <end position="241"/>
    </location>
</feature>
<gene>
    <name evidence="6" type="primary">cat4</name>
    <name evidence="6" type="ORF">GCM10009030_00620</name>
</gene>
<sequence length="734" mass="76927">MPKDLERDLGLPSVVAISIGAMVGSGIFILPALAVKEAGAGVVLAYLFAGVLVLPAALSKAEMATAMPEAGGTYVYIERSMGPLLGTIAGVGTWFSLSFKGALALVGGVPYLLLLFDLPVRPVAIALAALLVVINVVGAEQTGRLQVGIVAVMLAAMAWFVVGGGPAVETAAYDGLWSYGAEGIFAATGLVFVSYAGVTKISSVAEEIEDPDRVIPLAMLGSLAFTTLLYVLIVAVIVGVVPLETVAGSSTPVADAADATLGVAGVGAVVLAALLALVSTANAGILSASRYPFAMARDALAPSRLSEVSDRFTTPVNAITLTGGVMLILIAFVPILEIAKLASAFKILVFALINVALVGFRESDTAVYDPSFESPLYPWTQVFGALTGFALLTQMGAVAIVGAAVITAGSTLWYLWYVRRRVSREGAIRESMRQSVGQEAVERTETALDDSLDETVLVALPEDADRESERTLLELASTLCSEDGRVAAVQFDEVPDQTPLRYASSVQTGSDVAFERRTDELSAGVDARVEYAELVSHHPARAVANAAADVDADLLLVDRDATFGDGRLRRDVDRIRKRTDCDTLAVQTHDLDDVAAVTLVATRGPYDPTRVRVGAAIADATGASLRLVYPLPERSSTEQRHVLEAYHADLVAACSVPTEATFTPPTGLSAAVSMPDAETNIVLHGRNGGLTAGLSRQERATRAVIDDSDHATITVHSGGESARPLRRVLDRLAF</sequence>
<feature type="transmembrane region" description="Helical" evidence="5">
    <location>
        <begin position="84"/>
        <end position="113"/>
    </location>
</feature>
<dbReference type="EMBL" id="BMOU01000001">
    <property type="protein sequence ID" value="GGN84750.1"/>
    <property type="molecule type" value="Genomic_DNA"/>
</dbReference>